<dbReference type="SMART" id="SM00530">
    <property type="entry name" value="HTH_XRE"/>
    <property type="match status" value="1"/>
</dbReference>
<sequence length="154" mass="16652">MTQEKKLSTNAPNAIDVYVGSRLKARRVLLGMSQTVLGERLGITFQQIQKYEKGVNRMGASRLQAAAEILGVPVSYFFEESEPTGRGVPDSELAAVTDFLGTREGLALNRAFSSIRDVNVRRGLVALMKSIAEAEGAVDEARPAAAQADRATLR</sequence>
<evidence type="ECO:0000313" key="4">
    <source>
        <dbReference type="Proteomes" id="UP000186143"/>
    </source>
</evidence>
<reference evidence="3" key="2">
    <citation type="submission" date="2016-12" db="EMBL/GenBank/DDBJ databases">
        <authorList>
            <person name="Zhang X."/>
            <person name="Zhao J."/>
        </authorList>
    </citation>
    <scope>NUCLEOTIDE SEQUENCE</scope>
    <source>
        <strain evidence="3">RD15</strain>
    </source>
</reference>
<accession>A0A1Q9ACU3</accession>
<proteinExistence type="predicted"/>
<evidence type="ECO:0000313" key="5">
    <source>
        <dbReference type="Proteomes" id="UP000192652"/>
    </source>
</evidence>
<comment type="caution">
    <text evidence="2">The sequence shown here is derived from an EMBL/GenBank/DDBJ whole genome shotgun (WGS) entry which is preliminary data.</text>
</comment>
<dbReference type="CDD" id="cd00093">
    <property type="entry name" value="HTH_XRE"/>
    <property type="match status" value="1"/>
</dbReference>
<dbReference type="GO" id="GO:0003677">
    <property type="term" value="F:DNA binding"/>
    <property type="evidence" value="ECO:0007669"/>
    <property type="project" value="InterPro"/>
</dbReference>
<dbReference type="Pfam" id="PF01381">
    <property type="entry name" value="HTH_3"/>
    <property type="match status" value="1"/>
</dbReference>
<dbReference type="SUPFAM" id="SSF47413">
    <property type="entry name" value="lambda repressor-like DNA-binding domains"/>
    <property type="match status" value="1"/>
</dbReference>
<dbReference type="Gene3D" id="1.10.260.40">
    <property type="entry name" value="lambda repressor-like DNA-binding domains"/>
    <property type="match status" value="1"/>
</dbReference>
<feature type="domain" description="HTH cro/C1-type" evidence="1">
    <location>
        <begin position="23"/>
        <end position="77"/>
    </location>
</feature>
<evidence type="ECO:0000313" key="3">
    <source>
        <dbReference type="EMBL" id="OQP85412.1"/>
    </source>
</evidence>
<evidence type="ECO:0000313" key="2">
    <source>
        <dbReference type="EMBL" id="OLP52717.1"/>
    </source>
</evidence>
<dbReference type="InterPro" id="IPR001387">
    <property type="entry name" value="Cro/C1-type_HTH"/>
</dbReference>
<dbReference type="RefSeq" id="WP_075637266.1">
    <property type="nucleotide sequence ID" value="NZ_MKIO01000047.1"/>
</dbReference>
<dbReference type="Proteomes" id="UP000192652">
    <property type="component" value="Unassembled WGS sequence"/>
</dbReference>
<evidence type="ECO:0000259" key="1">
    <source>
        <dbReference type="PROSITE" id="PS50943"/>
    </source>
</evidence>
<dbReference type="AlphaFoldDB" id="A0A1Q9ACU3"/>
<dbReference type="OrthoDB" id="9797172at2"/>
<name>A0A1Q9ACU3_9HYPH</name>
<reference evidence="2 4" key="1">
    <citation type="submission" date="2016-09" db="EMBL/GenBank/DDBJ databases">
        <title>Rhizobium sp. nov., a novel species isolated from the rice rhizosphere.</title>
        <authorList>
            <person name="Zhao J."/>
            <person name="Zhang X."/>
        </authorList>
    </citation>
    <scope>NUCLEOTIDE SEQUENCE [LARGE SCALE GENOMIC DNA]</scope>
    <source>
        <strain evidence="2 4">MH17</strain>
    </source>
</reference>
<dbReference type="PROSITE" id="PS50943">
    <property type="entry name" value="HTH_CROC1"/>
    <property type="match status" value="1"/>
</dbReference>
<dbReference type="STRING" id="1672749.BJF92_15050"/>
<keyword evidence="5" id="KW-1185">Reference proteome</keyword>
<organism evidence="2 4">
    <name type="scientific">Xaviernesmea rhizosphaerae</name>
    <dbReference type="NCBI Taxonomy" id="1672749"/>
    <lineage>
        <taxon>Bacteria</taxon>
        <taxon>Pseudomonadati</taxon>
        <taxon>Pseudomonadota</taxon>
        <taxon>Alphaproteobacteria</taxon>
        <taxon>Hyphomicrobiales</taxon>
        <taxon>Rhizobiaceae</taxon>
        <taxon>Rhizobium/Agrobacterium group</taxon>
        <taxon>Xaviernesmea</taxon>
    </lineage>
</organism>
<reference evidence="3 5" key="3">
    <citation type="journal article" date="2017" name="Antonie Van Leeuwenhoek">
        <title>Rhizobium rhizosphaerae sp. nov., a novel species isolated from rice rhizosphere.</title>
        <authorList>
            <person name="Zhao J.J."/>
            <person name="Zhang J."/>
            <person name="Zhang R.J."/>
            <person name="Zhang C.W."/>
            <person name="Yin H.Q."/>
            <person name="Zhang X.X."/>
        </authorList>
    </citation>
    <scope>NUCLEOTIDE SEQUENCE [LARGE SCALE GENOMIC DNA]</scope>
    <source>
        <strain evidence="3 5">RD15</strain>
    </source>
</reference>
<dbReference type="EMBL" id="MKIO01000047">
    <property type="protein sequence ID" value="OLP52717.1"/>
    <property type="molecule type" value="Genomic_DNA"/>
</dbReference>
<dbReference type="InterPro" id="IPR010982">
    <property type="entry name" value="Lambda_DNA-bd_dom_sf"/>
</dbReference>
<dbReference type="Proteomes" id="UP000186143">
    <property type="component" value="Unassembled WGS sequence"/>
</dbReference>
<gene>
    <name evidence="2" type="ORF">BJF92_15050</name>
    <name evidence="3" type="ORF">BTR14_16100</name>
</gene>
<dbReference type="EMBL" id="MSPX01000014">
    <property type="protein sequence ID" value="OQP85412.1"/>
    <property type="molecule type" value="Genomic_DNA"/>
</dbReference>
<protein>
    <recommendedName>
        <fullName evidence="1">HTH cro/C1-type domain-containing protein</fullName>
    </recommendedName>
</protein>